<proteinExistence type="inferred from homology"/>
<dbReference type="Pfam" id="PF02985">
    <property type="entry name" value="HEAT"/>
    <property type="match status" value="1"/>
</dbReference>
<keyword evidence="2" id="KW-0042">Antenna complex</keyword>
<dbReference type="Pfam" id="PF13646">
    <property type="entry name" value="HEAT_2"/>
    <property type="match status" value="1"/>
</dbReference>
<sequence>MVNILGEDNPDFRDYLQSICENDIYKCWEDWYISSDALDHRRTEDKKILPQRFSFDLQVQTLQPRKQLGQTPEEQEEKVEIERLSVLVGLRKYAKDHVLLVGQPGSGKSTALERLLWEEAEKGIKIVDDEGKWKDENFKIPVLVELRCYRTSVLDLIRDFLLQHNLSLEIKQIENLLLAQKFLLLIDGLNELPNEDARLDLNRFRQTYCRYTPMIFTTRDLGVGGDLDIEKKLEMQPLTPEQMQQFVRVYLPEQGEEMLQRLGERLQDFGKTPLLLWMLCSVFTQAGDIPANLGLVFRCFTESYNKKFWDKVKVSDEFRHWVSELLAHLAFAMIQGEEPTELQVTIDRQVAEKLLEEFLQGKVDNPPTQAKKWLEDLLKHHLIQRAGYEQVEFRHQLLQEYYAAEKLCQLLPSFSAEDLKWKYLNYLKWTEPLALMMELVKNQAQAEQVVKLALQVDWQLGARLAGSVNRDWQEKTINLLVNLRLPLLVKNLLLAKTKSPQAVPGLIQLLQDPEWNVRYSAADALGKIGDKSAIPGLIQLLEHPAWNVRERAADALGKIGDKSAIPGLIQLLEHPAWNVRERAADALGKIGDKSAIPGLIQLLQDPESMSVIEPQMHWVKSVINPLFLD</sequence>
<dbReference type="SUPFAM" id="SSF48371">
    <property type="entry name" value="ARM repeat"/>
    <property type="match status" value="1"/>
</dbReference>
<dbReference type="GO" id="GO:0016829">
    <property type="term" value="F:lyase activity"/>
    <property type="evidence" value="ECO:0007669"/>
    <property type="project" value="UniProtKB-KW"/>
</dbReference>
<dbReference type="SMART" id="SM00567">
    <property type="entry name" value="EZ_HEAT"/>
    <property type="match status" value="4"/>
</dbReference>
<dbReference type="InterPro" id="IPR003593">
    <property type="entry name" value="AAA+_ATPase"/>
</dbReference>
<evidence type="ECO:0000256" key="4">
    <source>
        <dbReference type="ARBA" id="ARBA00022738"/>
    </source>
</evidence>
<evidence type="ECO:0000256" key="1">
    <source>
        <dbReference type="ARBA" id="ARBA00009299"/>
    </source>
</evidence>
<dbReference type="EMBL" id="JAALHA020000003">
    <property type="protein sequence ID" value="MDR9894919.1"/>
    <property type="molecule type" value="Genomic_DNA"/>
</dbReference>
<evidence type="ECO:0000256" key="5">
    <source>
        <dbReference type="ARBA" id="ARBA00023239"/>
    </source>
</evidence>
<dbReference type="InterPro" id="IPR000357">
    <property type="entry name" value="HEAT"/>
</dbReference>
<dbReference type="AlphaFoldDB" id="A0AAP5M9Y0"/>
<gene>
    <name evidence="8" type="ORF">G7B40_010115</name>
</gene>
<dbReference type="SUPFAM" id="SSF52540">
    <property type="entry name" value="P-loop containing nucleoside triphosphate hydrolases"/>
    <property type="match status" value="1"/>
</dbReference>
<dbReference type="GO" id="GO:0030089">
    <property type="term" value="C:phycobilisome"/>
    <property type="evidence" value="ECO:0007669"/>
    <property type="project" value="UniProtKB-KW"/>
</dbReference>
<evidence type="ECO:0000256" key="6">
    <source>
        <dbReference type="ARBA" id="ARBA00045876"/>
    </source>
</evidence>
<keyword evidence="3" id="KW-0677">Repeat</keyword>
<dbReference type="InterPro" id="IPR021133">
    <property type="entry name" value="HEAT_type_2"/>
</dbReference>
<evidence type="ECO:0000313" key="8">
    <source>
        <dbReference type="EMBL" id="MDR9894919.1"/>
    </source>
</evidence>
<organism evidence="8 9">
    <name type="scientific">Aetokthonos hydrillicola Thurmond2011</name>
    <dbReference type="NCBI Taxonomy" id="2712845"/>
    <lineage>
        <taxon>Bacteria</taxon>
        <taxon>Bacillati</taxon>
        <taxon>Cyanobacteriota</taxon>
        <taxon>Cyanophyceae</taxon>
        <taxon>Nostocales</taxon>
        <taxon>Hapalosiphonaceae</taxon>
        <taxon>Aetokthonos</taxon>
    </lineage>
</organism>
<dbReference type="PANTHER" id="PTHR12697:SF5">
    <property type="entry name" value="DEOXYHYPUSINE HYDROXYLASE"/>
    <property type="match status" value="1"/>
</dbReference>
<comment type="caution">
    <text evidence="8">The sequence shown here is derived from an EMBL/GenBank/DDBJ whole genome shotgun (WGS) entry which is preliminary data.</text>
</comment>
<keyword evidence="4" id="KW-0605">Phycobilisome</keyword>
<evidence type="ECO:0000313" key="9">
    <source>
        <dbReference type="Proteomes" id="UP000667802"/>
    </source>
</evidence>
<keyword evidence="5" id="KW-0456">Lyase</keyword>
<accession>A0AAP5M9Y0</accession>
<dbReference type="InterPro" id="IPR011989">
    <property type="entry name" value="ARM-like"/>
</dbReference>
<evidence type="ECO:0000256" key="3">
    <source>
        <dbReference type="ARBA" id="ARBA00022737"/>
    </source>
</evidence>
<keyword evidence="9" id="KW-1185">Reference proteome</keyword>
<dbReference type="Gene3D" id="3.40.50.300">
    <property type="entry name" value="P-loop containing nucleotide triphosphate hydrolases"/>
    <property type="match status" value="1"/>
</dbReference>
<feature type="domain" description="AAA+ ATPase" evidence="7">
    <location>
        <begin position="94"/>
        <end position="239"/>
    </location>
</feature>
<dbReference type="PANTHER" id="PTHR12697">
    <property type="entry name" value="PBS LYASE HEAT-LIKE PROTEIN"/>
    <property type="match status" value="1"/>
</dbReference>
<dbReference type="PROSITE" id="PS50077">
    <property type="entry name" value="HEAT_REPEAT"/>
    <property type="match status" value="1"/>
</dbReference>
<comment type="function">
    <text evidence="6">Catalyzes the hydroxylation of the N(6)-(4-aminobutyl)-L-lysine intermediate produced by deoxyhypusine synthase/DHPS on a critical lysine of the eukaryotic translation initiation factor 5A/eIF-5A. This is the second step of the post-translational modification of that lysine into an unusual amino acid residue named hypusine. Hypusination is unique to mature eIF-5A factor and is essential for its function.</text>
</comment>
<dbReference type="GO" id="GO:0016491">
    <property type="term" value="F:oxidoreductase activity"/>
    <property type="evidence" value="ECO:0007669"/>
    <property type="project" value="TreeGrafter"/>
</dbReference>
<evidence type="ECO:0000256" key="2">
    <source>
        <dbReference type="ARBA" id="ARBA00022549"/>
    </source>
</evidence>
<dbReference type="SMART" id="SM00382">
    <property type="entry name" value="AAA"/>
    <property type="match status" value="1"/>
</dbReference>
<dbReference type="Pfam" id="PF05729">
    <property type="entry name" value="NACHT"/>
    <property type="match status" value="1"/>
</dbReference>
<dbReference type="Proteomes" id="UP000667802">
    <property type="component" value="Unassembled WGS sequence"/>
</dbReference>
<name>A0AAP5M9Y0_9CYAN</name>
<dbReference type="Gene3D" id="1.25.10.10">
    <property type="entry name" value="Leucine-rich Repeat Variant"/>
    <property type="match status" value="1"/>
</dbReference>
<reference evidence="9" key="1">
    <citation type="journal article" date="2021" name="Science">
        <title>Hunting the eagle killer: A cyanobacterial neurotoxin causes vacuolar myelinopathy.</title>
        <authorList>
            <person name="Breinlinger S."/>
            <person name="Phillips T.J."/>
            <person name="Haram B.N."/>
            <person name="Mares J."/>
            <person name="Martinez Yerena J.A."/>
            <person name="Hrouzek P."/>
            <person name="Sobotka R."/>
            <person name="Henderson W.M."/>
            <person name="Schmieder P."/>
            <person name="Williams S.M."/>
            <person name="Lauderdale J.D."/>
            <person name="Wilde H.D."/>
            <person name="Gerrin W."/>
            <person name="Kust A."/>
            <person name="Washington J.W."/>
            <person name="Wagner C."/>
            <person name="Geier B."/>
            <person name="Liebeke M."/>
            <person name="Enke H."/>
            <person name="Niedermeyer T.H.J."/>
            <person name="Wilde S.B."/>
        </authorList>
    </citation>
    <scope>NUCLEOTIDE SEQUENCE [LARGE SCALE GENOMIC DNA]</scope>
    <source>
        <strain evidence="9">Thurmond2011</strain>
    </source>
</reference>
<protein>
    <submittedName>
        <fullName evidence="8">HEAT repeat domain-containing protein</fullName>
    </submittedName>
</protein>
<dbReference type="InterPro" id="IPR004155">
    <property type="entry name" value="PBS_lyase_HEAT"/>
</dbReference>
<dbReference type="InterPro" id="IPR007111">
    <property type="entry name" value="NACHT_NTPase"/>
</dbReference>
<dbReference type="InterPro" id="IPR016024">
    <property type="entry name" value="ARM-type_fold"/>
</dbReference>
<comment type="similarity">
    <text evidence="1">Belongs to the CpcE/RpcE/PecE family.</text>
</comment>
<dbReference type="RefSeq" id="WP_310833763.1">
    <property type="nucleotide sequence ID" value="NZ_JAALHA020000003.1"/>
</dbReference>
<dbReference type="InterPro" id="IPR027417">
    <property type="entry name" value="P-loop_NTPase"/>
</dbReference>
<evidence type="ECO:0000259" key="7">
    <source>
        <dbReference type="SMART" id="SM00382"/>
    </source>
</evidence>